<dbReference type="EC" id="5.4.99.9" evidence="7"/>
<dbReference type="GO" id="GO:0005829">
    <property type="term" value="C:cytosol"/>
    <property type="evidence" value="ECO:0007669"/>
    <property type="project" value="TreeGrafter"/>
</dbReference>
<dbReference type="GO" id="GO:0050660">
    <property type="term" value="F:flavin adenine dinucleotide binding"/>
    <property type="evidence" value="ECO:0007669"/>
    <property type="project" value="TreeGrafter"/>
</dbReference>
<name>A0A443LRD0_9RHOB</name>
<feature type="domain" description="UDP-galactopyranose mutase C-terminal" evidence="6">
    <location>
        <begin position="153"/>
        <end position="352"/>
    </location>
</feature>
<proteinExistence type="inferred from homology"/>
<organism evidence="7 8">
    <name type="scientific">Paenirhodobacter huangdaonensis</name>
    <dbReference type="NCBI Taxonomy" id="2501515"/>
    <lineage>
        <taxon>Bacteria</taxon>
        <taxon>Pseudomonadati</taxon>
        <taxon>Pseudomonadota</taxon>
        <taxon>Alphaproteobacteria</taxon>
        <taxon>Rhodobacterales</taxon>
        <taxon>Rhodobacter group</taxon>
        <taxon>Paenirhodobacter</taxon>
    </lineage>
</organism>
<evidence type="ECO:0000259" key="6">
    <source>
        <dbReference type="Pfam" id="PF03275"/>
    </source>
</evidence>
<dbReference type="PANTHER" id="PTHR21197">
    <property type="entry name" value="UDP-GALACTOPYRANOSE MUTASE"/>
    <property type="match status" value="1"/>
</dbReference>
<reference evidence="8" key="1">
    <citation type="submission" date="2019-01" db="EMBL/GenBank/DDBJ databases">
        <title>Sinorhodobacter populi sp. nov. isolated from the symptomatic bark tissue of Populus euramericana canker.</title>
        <authorList>
            <person name="Li Y."/>
        </authorList>
    </citation>
    <scope>NUCLEOTIDE SEQUENCE [LARGE SCALE GENOMIC DNA]</scope>
    <source>
        <strain evidence="8">CGMCC 1.12963</strain>
    </source>
</reference>
<evidence type="ECO:0000256" key="2">
    <source>
        <dbReference type="ARBA" id="ARBA00009321"/>
    </source>
</evidence>
<comment type="caution">
    <text evidence="7">The sequence shown here is derived from an EMBL/GenBank/DDBJ whole genome shotgun (WGS) entry which is preliminary data.</text>
</comment>
<dbReference type="AlphaFoldDB" id="A0A443LRD0"/>
<evidence type="ECO:0000256" key="3">
    <source>
        <dbReference type="ARBA" id="ARBA00022630"/>
    </source>
</evidence>
<evidence type="ECO:0000256" key="4">
    <source>
        <dbReference type="ARBA" id="ARBA00022827"/>
    </source>
</evidence>
<keyword evidence="4" id="KW-0274">FAD</keyword>
<dbReference type="RefSeq" id="WP_128156611.1">
    <property type="nucleotide sequence ID" value="NZ_JBHSOM010000026.1"/>
</dbReference>
<dbReference type="EMBL" id="SAVA01000006">
    <property type="protein sequence ID" value="RWR51736.1"/>
    <property type="molecule type" value="Genomic_DNA"/>
</dbReference>
<dbReference type="Pfam" id="PF13450">
    <property type="entry name" value="NAD_binding_8"/>
    <property type="match status" value="1"/>
</dbReference>
<evidence type="ECO:0000256" key="1">
    <source>
        <dbReference type="ARBA" id="ARBA00001974"/>
    </source>
</evidence>
<dbReference type="InterPro" id="IPR015899">
    <property type="entry name" value="UDP-GalPyranose_mutase_C"/>
</dbReference>
<evidence type="ECO:0000256" key="5">
    <source>
        <dbReference type="ARBA" id="ARBA00023235"/>
    </source>
</evidence>
<dbReference type="InterPro" id="IPR004379">
    <property type="entry name" value="UDP-GALP_mutase"/>
</dbReference>
<dbReference type="NCBIfam" id="TIGR00031">
    <property type="entry name" value="UDP-GALP_mutase"/>
    <property type="match status" value="1"/>
</dbReference>
<keyword evidence="3" id="KW-0285">Flavoprotein</keyword>
<keyword evidence="5 7" id="KW-0413">Isomerase</keyword>
<comment type="cofactor">
    <cofactor evidence="1">
        <name>FAD</name>
        <dbReference type="ChEBI" id="CHEBI:57692"/>
    </cofactor>
</comment>
<dbReference type="PANTHER" id="PTHR21197:SF0">
    <property type="entry name" value="UDP-GALACTOPYRANOSE MUTASE"/>
    <property type="match status" value="1"/>
</dbReference>
<dbReference type="SUPFAM" id="SSF54373">
    <property type="entry name" value="FAD-linked reductases, C-terminal domain"/>
    <property type="match status" value="1"/>
</dbReference>
<evidence type="ECO:0000313" key="7">
    <source>
        <dbReference type="EMBL" id="RWR51736.1"/>
    </source>
</evidence>
<dbReference type="Gene3D" id="3.40.50.720">
    <property type="entry name" value="NAD(P)-binding Rossmann-like Domain"/>
    <property type="match status" value="3"/>
</dbReference>
<protein>
    <submittedName>
        <fullName evidence="7">UDP-galactopyranose mutase</fullName>
        <ecNumber evidence="7">5.4.99.9</ecNumber>
    </submittedName>
</protein>
<reference evidence="7 8" key="2">
    <citation type="submission" date="2019-01" db="EMBL/GenBank/DDBJ databases">
        <title>Sinorhodobacter populi sp. nov. isolated from the symptomatic bark tissue of Populus euramericana canker.</title>
        <authorList>
            <person name="Xu G."/>
        </authorList>
    </citation>
    <scope>NUCLEOTIDE SEQUENCE [LARGE SCALE GENOMIC DNA]</scope>
    <source>
        <strain evidence="7 8">CGMCC 1.12963</strain>
    </source>
</reference>
<evidence type="ECO:0000313" key="8">
    <source>
        <dbReference type="Proteomes" id="UP000288071"/>
    </source>
</evidence>
<dbReference type="Pfam" id="PF03275">
    <property type="entry name" value="GLF"/>
    <property type="match status" value="1"/>
</dbReference>
<dbReference type="GO" id="GO:0008767">
    <property type="term" value="F:UDP-galactopyranose mutase activity"/>
    <property type="evidence" value="ECO:0007669"/>
    <property type="project" value="UniProtKB-EC"/>
</dbReference>
<dbReference type="SUPFAM" id="SSF51971">
    <property type="entry name" value="Nucleotide-binding domain"/>
    <property type="match status" value="1"/>
</dbReference>
<gene>
    <name evidence="7" type="primary">glf</name>
    <name evidence="7" type="ORF">EOW66_12225</name>
</gene>
<comment type="similarity">
    <text evidence="2">Belongs to the UDP-galactopyranose/dTDP-fucopyranose mutase family.</text>
</comment>
<accession>A0A443LRD0</accession>
<dbReference type="Proteomes" id="UP000288071">
    <property type="component" value="Unassembled WGS sequence"/>
</dbReference>
<sequence length="387" mass="44341">MHILLVGAGLSGAVIGRHLAEAGHRITIVDARDHVAGNCHTERDAETGVMVHVYGPHIFHTDDAEVWDYVNRFETFQPYKNRVKTTSRDPQGELGVFSLPVNLHTINQFFRKTLRPDEARAFITEEQADTSIADPQTFEEQALRFVGRDLYEAFFKGYTIKQWGVQPSELPASILKRLPVRFNYDDNYFFHRFQGMPENGYTAMVERILDHPAIELQLGTSFRRDQAGEYDHVFYSGPLDGWFNYELGRLGYRTLDFERFSYQGDYQGCAVMNYGEVDVPYTRITEHKHFAPWESHEGSVCYREFSRACTPEDIPYYPIRQVREKALLADYVARAEAEQGVTFVGRLGTYRYLDMDVTIREALDAARTFLTHAEAGTAMPAFVAAPL</sequence>
<keyword evidence="8" id="KW-1185">Reference proteome</keyword>